<gene>
    <name evidence="6" type="ORF">ACFPO9_24215</name>
</gene>
<dbReference type="InterPro" id="IPR021109">
    <property type="entry name" value="Peptidase_aspartic_dom_sf"/>
</dbReference>
<feature type="signal peptide" evidence="5">
    <location>
        <begin position="1"/>
        <end position="20"/>
    </location>
</feature>
<dbReference type="Proteomes" id="UP001596086">
    <property type="component" value="Unassembled WGS sequence"/>
</dbReference>
<keyword evidence="5" id="KW-0732">Signal</keyword>
<accession>A0ABW0S6J0</accession>
<sequence length="319" mass="34101">MKLRTAAAALALLLPVFSHAAGDAGSCRYVPVAKLPITYTDASHRAIVTGAVNGKPARMIVDTGAYRTSLFRAGAERLGLPLDTTGKYSRGIGGASVNYVARVDDFSVGIAHSGKAPINVIGNASRMDGDALVGVDFLLQTDMELALADNYLQFFRASGCGDTFLAYWDSNAMEIPFSGKEERSNKPYVTVELNGVKLKAILDTGAPHSSVTRRAAELAGVRIDDPGVRKGAKTGGIGDERVDTWFATFDSFSIGPESMKRVELAVHEDASVGALPVDMLLGADFLRTHRILFAMSQDRLYMSYLGGDPFPPRRAPKAP</sequence>
<feature type="chain" id="PRO_5045142255" evidence="5">
    <location>
        <begin position="21"/>
        <end position="319"/>
    </location>
</feature>
<dbReference type="InterPro" id="IPR001969">
    <property type="entry name" value="Aspartic_peptidase_AS"/>
</dbReference>
<evidence type="ECO:0000256" key="5">
    <source>
        <dbReference type="SAM" id="SignalP"/>
    </source>
</evidence>
<dbReference type="PANTHER" id="PTHR12917:SF1">
    <property type="entry name" value="AT13091P"/>
    <property type="match status" value="1"/>
</dbReference>
<dbReference type="PROSITE" id="PS00141">
    <property type="entry name" value="ASP_PROTEASE"/>
    <property type="match status" value="1"/>
</dbReference>
<reference evidence="7" key="1">
    <citation type="journal article" date="2019" name="Int. J. Syst. Evol. Microbiol.">
        <title>The Global Catalogue of Microorganisms (GCM) 10K type strain sequencing project: providing services to taxonomists for standard genome sequencing and annotation.</title>
        <authorList>
            <consortium name="The Broad Institute Genomics Platform"/>
            <consortium name="The Broad Institute Genome Sequencing Center for Infectious Disease"/>
            <person name="Wu L."/>
            <person name="Ma J."/>
        </authorList>
    </citation>
    <scope>NUCLEOTIDE SEQUENCE [LARGE SCALE GENOMIC DNA]</scope>
    <source>
        <strain evidence="7">CGMCC 4.5798</strain>
    </source>
</reference>
<keyword evidence="7" id="KW-1185">Reference proteome</keyword>
<comment type="similarity">
    <text evidence="1">Belongs to the DDI1 family.</text>
</comment>
<evidence type="ECO:0000256" key="4">
    <source>
        <dbReference type="ARBA" id="ARBA00022801"/>
    </source>
</evidence>
<dbReference type="CDD" id="cd05483">
    <property type="entry name" value="retropepsin_like_bacteria"/>
    <property type="match status" value="2"/>
</dbReference>
<name>A0ABW0S6J0_9BURK</name>
<keyword evidence="2 6" id="KW-0645">Protease</keyword>
<dbReference type="Pfam" id="PF13650">
    <property type="entry name" value="Asp_protease_2"/>
    <property type="match status" value="2"/>
</dbReference>
<dbReference type="EMBL" id="JBHSMZ010000024">
    <property type="protein sequence ID" value="MFC5551635.1"/>
    <property type="molecule type" value="Genomic_DNA"/>
</dbReference>
<dbReference type="Gene3D" id="2.40.70.10">
    <property type="entry name" value="Acid Proteases"/>
    <property type="match status" value="2"/>
</dbReference>
<keyword evidence="4" id="KW-0378">Hydrolase</keyword>
<protein>
    <submittedName>
        <fullName evidence="6">Aspartyl protease family protein</fullName>
    </submittedName>
</protein>
<proteinExistence type="inferred from homology"/>
<dbReference type="GO" id="GO:0006508">
    <property type="term" value="P:proteolysis"/>
    <property type="evidence" value="ECO:0007669"/>
    <property type="project" value="UniProtKB-KW"/>
</dbReference>
<dbReference type="SUPFAM" id="SSF50630">
    <property type="entry name" value="Acid proteases"/>
    <property type="match status" value="2"/>
</dbReference>
<dbReference type="InterPro" id="IPR034122">
    <property type="entry name" value="Retropepsin-like_bacterial"/>
</dbReference>
<dbReference type="RefSeq" id="WP_379776030.1">
    <property type="nucleotide sequence ID" value="NZ_JBHSMZ010000024.1"/>
</dbReference>
<dbReference type="GO" id="GO:0008233">
    <property type="term" value="F:peptidase activity"/>
    <property type="evidence" value="ECO:0007669"/>
    <property type="project" value="UniProtKB-KW"/>
</dbReference>
<comment type="caution">
    <text evidence="6">The sequence shown here is derived from an EMBL/GenBank/DDBJ whole genome shotgun (WGS) entry which is preliminary data.</text>
</comment>
<keyword evidence="3" id="KW-0064">Aspartyl protease</keyword>
<evidence type="ECO:0000256" key="3">
    <source>
        <dbReference type="ARBA" id="ARBA00022750"/>
    </source>
</evidence>
<dbReference type="PANTHER" id="PTHR12917">
    <property type="entry name" value="ASPARTYL PROTEASE DDI-RELATED"/>
    <property type="match status" value="1"/>
</dbReference>
<organism evidence="6 7">
    <name type="scientific">Massilia aerilata</name>
    <dbReference type="NCBI Taxonomy" id="453817"/>
    <lineage>
        <taxon>Bacteria</taxon>
        <taxon>Pseudomonadati</taxon>
        <taxon>Pseudomonadota</taxon>
        <taxon>Betaproteobacteria</taxon>
        <taxon>Burkholderiales</taxon>
        <taxon>Oxalobacteraceae</taxon>
        <taxon>Telluria group</taxon>
        <taxon>Massilia</taxon>
    </lineage>
</organism>
<evidence type="ECO:0000313" key="7">
    <source>
        <dbReference type="Proteomes" id="UP001596086"/>
    </source>
</evidence>
<evidence type="ECO:0000256" key="1">
    <source>
        <dbReference type="ARBA" id="ARBA00009136"/>
    </source>
</evidence>
<evidence type="ECO:0000256" key="2">
    <source>
        <dbReference type="ARBA" id="ARBA00022670"/>
    </source>
</evidence>
<evidence type="ECO:0000313" key="6">
    <source>
        <dbReference type="EMBL" id="MFC5551635.1"/>
    </source>
</evidence>